<dbReference type="OrthoDB" id="2684236at2759"/>
<dbReference type="AlphaFoldDB" id="A0A315B037"/>
<evidence type="ECO:0000259" key="2">
    <source>
        <dbReference type="Pfam" id="PF25335"/>
    </source>
</evidence>
<dbReference type="EMBL" id="PJQY01000056">
    <property type="protein sequence ID" value="PQQ19796.1"/>
    <property type="molecule type" value="Genomic_DNA"/>
</dbReference>
<dbReference type="STRING" id="2094558.A0A315B037"/>
<evidence type="ECO:0000313" key="3">
    <source>
        <dbReference type="EMBL" id="PQQ19796.1"/>
    </source>
</evidence>
<dbReference type="Pfam" id="PF25335">
    <property type="entry name" value="GRDP_C"/>
    <property type="match status" value="1"/>
</dbReference>
<reference evidence="3 4" key="1">
    <citation type="submission" date="2018-02" db="EMBL/GenBank/DDBJ databases">
        <title>Draft genome of wild Prunus yedoensis var. nudiflora.</title>
        <authorList>
            <person name="Baek S."/>
            <person name="Kim J.-H."/>
            <person name="Choi K."/>
            <person name="Kim G.-B."/>
            <person name="Cho A."/>
            <person name="Jang H."/>
            <person name="Shin C.-H."/>
            <person name="Yu H.-J."/>
            <person name="Mun J.-H."/>
        </authorList>
    </citation>
    <scope>NUCLEOTIDE SEQUENCE [LARGE SCALE GENOMIC DNA]</scope>
    <source>
        <strain evidence="4">cv. Jeju island</strain>
        <tissue evidence="3">Leaf</tissue>
    </source>
</reference>
<evidence type="ECO:0000259" key="1">
    <source>
        <dbReference type="Pfam" id="PF07734"/>
    </source>
</evidence>
<evidence type="ECO:0000313" key="4">
    <source>
        <dbReference type="Proteomes" id="UP000250321"/>
    </source>
</evidence>
<dbReference type="Pfam" id="PF07173">
    <property type="entry name" value="GRDP-like"/>
    <property type="match status" value="1"/>
</dbReference>
<dbReference type="PANTHER" id="PTHR34365:SF2">
    <property type="entry name" value="ENOLASE (DUF1399)"/>
    <property type="match status" value="1"/>
</dbReference>
<dbReference type="PANTHER" id="PTHR34365">
    <property type="entry name" value="ENOLASE (DUF1399)"/>
    <property type="match status" value="1"/>
</dbReference>
<comment type="caution">
    <text evidence="3">The sequence shown here is derived from an EMBL/GenBank/DDBJ whole genome shotgun (WGS) entry which is preliminary data.</text>
</comment>
<dbReference type="InterPro" id="IPR006527">
    <property type="entry name" value="F-box-assoc_dom_typ1"/>
</dbReference>
<feature type="domain" description="GRPD C-terminal" evidence="2">
    <location>
        <begin position="631"/>
        <end position="752"/>
    </location>
</feature>
<organism evidence="3 4">
    <name type="scientific">Prunus yedoensis var. nudiflora</name>
    <dbReference type="NCBI Taxonomy" id="2094558"/>
    <lineage>
        <taxon>Eukaryota</taxon>
        <taxon>Viridiplantae</taxon>
        <taxon>Streptophyta</taxon>
        <taxon>Embryophyta</taxon>
        <taxon>Tracheophyta</taxon>
        <taxon>Spermatophyta</taxon>
        <taxon>Magnoliopsida</taxon>
        <taxon>eudicotyledons</taxon>
        <taxon>Gunneridae</taxon>
        <taxon>Pentapetalae</taxon>
        <taxon>rosids</taxon>
        <taxon>fabids</taxon>
        <taxon>Rosales</taxon>
        <taxon>Rosaceae</taxon>
        <taxon>Amygdaloideae</taxon>
        <taxon>Amygdaleae</taxon>
        <taxon>Prunus</taxon>
    </lineage>
</organism>
<proteinExistence type="predicted"/>
<dbReference type="InterPro" id="IPR057518">
    <property type="entry name" value="GRDP_C"/>
</dbReference>
<name>A0A315B037_PRUYE</name>
<dbReference type="NCBIfam" id="TIGR01640">
    <property type="entry name" value="F_box_assoc_1"/>
    <property type="match status" value="1"/>
</dbReference>
<feature type="domain" description="F-box associated beta-propeller type 1" evidence="1">
    <location>
        <begin position="2"/>
        <end position="117"/>
    </location>
</feature>
<dbReference type="InterPro" id="IPR017451">
    <property type="entry name" value="F-box-assoc_interact_dom"/>
</dbReference>
<accession>A0A315B037</accession>
<sequence length="865" mass="100007">MYFKGFFYWIAYGTEERNVILSFDMREEVFHDIALPENDPDAYEYTSIVVWKDSLVLLTYLVENEAPKTIDLWVLDEDLKGATGLWTKHLAIGPLEKGVEAPLVFWKDEELLMVTTNGDVVNYSLDTQNLKHVPCHELEEPTNIQAVLYVNTAAQKFPATCPREVTARCRKWRPSKRIGSRIAARRNIGFLRTVAESQWLHQKPTVIEAIRRYNELWMPLVSDLTVESTTPPTIHPPIDIEWVWFCHTLNPVYYRQYCESKFSKLIGKATIFDEENEEYALRRCRELWVRRYPNEPFENEVDSDSDVRVPEAANEEELLEEVKKNRFLYSKFSEPYRAEIVYLIAARQRYKRFLFMVQSSIDLCSSLVPASDIMLMWLSHQSYPTVYAEDLKEMEGDLGKVVSMWATVKEKEVEETKKLWERTFDQPYEKAGGEIALELDGGVSFKPTVYWEVSDTDVNTKYKPMHPRFLLEVCVFVRLRDKMKEMQDDMKRNVLRLRMVRCHRELKLEKPVSDFPYSSWRKAWHLYCEFGTKGVIFEIRKRGGSCFKGSSVQETVTFHWNDLLRAPSLTLEKEDQQVKIVASITPPVQAPYLLKCVPDRVTDDSGAMISDLILRMNQYRPQEGRWLSRTVLDHAGRECFVIRIRVGEGFWRRGGETPSAVKWEDRIIEIREGSWSYVAGSIGRAPVKLVGTAIPKEPPEQWKAAWNFSTGDELMIRWELSSSKSGLSFGLKTQAAESTVKLLKGRKMQYLLLVAELMPEEDAVLVLLLCVSILRSVSEMKKEDVGCLLIRRRLKEVKIGIRDWGSVVLHPSSSSSISSPYLQPWYWNAKAFIASDGAGHITRQPSISYSPEEGGDKFYKRGILA</sequence>
<dbReference type="InterPro" id="IPR009836">
    <property type="entry name" value="GRDP-like"/>
</dbReference>
<dbReference type="Proteomes" id="UP000250321">
    <property type="component" value="Unassembled WGS sequence"/>
</dbReference>
<protein>
    <submittedName>
        <fullName evidence="3">Uncharacterized protein</fullName>
    </submittedName>
</protein>
<dbReference type="Pfam" id="PF07734">
    <property type="entry name" value="FBA_1"/>
    <property type="match status" value="1"/>
</dbReference>
<gene>
    <name evidence="3" type="ORF">Pyn_35122</name>
</gene>
<keyword evidence="4" id="KW-1185">Reference proteome</keyword>